<keyword evidence="5" id="KW-1185">Reference proteome</keyword>
<accession>A0A9P4PWP4</accession>
<evidence type="ECO:0000313" key="4">
    <source>
        <dbReference type="EMBL" id="KAF2451650.1"/>
    </source>
</evidence>
<feature type="compositionally biased region" description="Low complexity" evidence="1">
    <location>
        <begin position="159"/>
        <end position="184"/>
    </location>
</feature>
<proteinExistence type="predicted"/>
<keyword evidence="2" id="KW-1133">Transmembrane helix</keyword>
<organism evidence="4 5">
    <name type="scientific">Karstenula rhodostoma CBS 690.94</name>
    <dbReference type="NCBI Taxonomy" id="1392251"/>
    <lineage>
        <taxon>Eukaryota</taxon>
        <taxon>Fungi</taxon>
        <taxon>Dikarya</taxon>
        <taxon>Ascomycota</taxon>
        <taxon>Pezizomycotina</taxon>
        <taxon>Dothideomycetes</taxon>
        <taxon>Pleosporomycetidae</taxon>
        <taxon>Pleosporales</taxon>
        <taxon>Massarineae</taxon>
        <taxon>Didymosphaeriaceae</taxon>
        <taxon>Karstenula</taxon>
    </lineage>
</organism>
<evidence type="ECO:0000256" key="3">
    <source>
        <dbReference type="SAM" id="SignalP"/>
    </source>
</evidence>
<feature type="transmembrane region" description="Helical" evidence="2">
    <location>
        <begin position="220"/>
        <end position="244"/>
    </location>
</feature>
<dbReference type="OrthoDB" id="5215637at2759"/>
<feature type="compositionally biased region" description="Low complexity" evidence="1">
    <location>
        <begin position="193"/>
        <end position="206"/>
    </location>
</feature>
<name>A0A9P4PWP4_9PLEO</name>
<keyword evidence="3" id="KW-0732">Signal</keyword>
<feature type="region of interest" description="Disordered" evidence="1">
    <location>
        <begin position="159"/>
        <end position="208"/>
    </location>
</feature>
<evidence type="ECO:0000256" key="2">
    <source>
        <dbReference type="SAM" id="Phobius"/>
    </source>
</evidence>
<dbReference type="EMBL" id="MU001492">
    <property type="protein sequence ID" value="KAF2451650.1"/>
    <property type="molecule type" value="Genomic_DNA"/>
</dbReference>
<keyword evidence="2" id="KW-0472">Membrane</keyword>
<feature type="signal peptide" evidence="3">
    <location>
        <begin position="1"/>
        <end position="22"/>
    </location>
</feature>
<keyword evidence="2" id="KW-0812">Transmembrane</keyword>
<sequence>MMSIYSPRSFLVFFYLLQLTIAERKCYALNGLQLGDAYGPCNPNAKHSGCCAVRGPAGLVDLCLSNGLCMATNGEYMGTIWQSGCTDPTGVDPSCPKMCPDARDNFANGSTVAAWNVQMCDYGSYCCRAADDHNSCCNNATAPQIKTKFIGAFQFQTSTTGASSTHSPTSTASSSRSSATSSSSVPATEVRVAAASSTNTAPTASSQPVLCEAEKRRANIIGGTLAGFFSVAVISLLAAILFLFQKEKKQRKLKEHYEEQFATTWRAYGSGMPSRTTVVEGDSTKAPVEKDVEVRYIGRRNT</sequence>
<evidence type="ECO:0000313" key="5">
    <source>
        <dbReference type="Proteomes" id="UP000799764"/>
    </source>
</evidence>
<dbReference type="Proteomes" id="UP000799764">
    <property type="component" value="Unassembled WGS sequence"/>
</dbReference>
<gene>
    <name evidence="4" type="ORF">P171DRAFT_468159</name>
</gene>
<feature type="chain" id="PRO_5040116827" description="Mid2 domain-containing protein" evidence="3">
    <location>
        <begin position="23"/>
        <end position="302"/>
    </location>
</feature>
<protein>
    <recommendedName>
        <fullName evidence="6">Mid2 domain-containing protein</fullName>
    </recommendedName>
</protein>
<comment type="caution">
    <text evidence="4">The sequence shown here is derived from an EMBL/GenBank/DDBJ whole genome shotgun (WGS) entry which is preliminary data.</text>
</comment>
<dbReference type="AlphaFoldDB" id="A0A9P4PWP4"/>
<evidence type="ECO:0008006" key="6">
    <source>
        <dbReference type="Google" id="ProtNLM"/>
    </source>
</evidence>
<reference evidence="4" key="1">
    <citation type="journal article" date="2020" name="Stud. Mycol.">
        <title>101 Dothideomycetes genomes: a test case for predicting lifestyles and emergence of pathogens.</title>
        <authorList>
            <person name="Haridas S."/>
            <person name="Albert R."/>
            <person name="Binder M."/>
            <person name="Bloem J."/>
            <person name="Labutti K."/>
            <person name="Salamov A."/>
            <person name="Andreopoulos B."/>
            <person name="Baker S."/>
            <person name="Barry K."/>
            <person name="Bills G."/>
            <person name="Bluhm B."/>
            <person name="Cannon C."/>
            <person name="Castanera R."/>
            <person name="Culley D."/>
            <person name="Daum C."/>
            <person name="Ezra D."/>
            <person name="Gonzalez J."/>
            <person name="Henrissat B."/>
            <person name="Kuo A."/>
            <person name="Liang C."/>
            <person name="Lipzen A."/>
            <person name="Lutzoni F."/>
            <person name="Magnuson J."/>
            <person name="Mondo S."/>
            <person name="Nolan M."/>
            <person name="Ohm R."/>
            <person name="Pangilinan J."/>
            <person name="Park H.-J."/>
            <person name="Ramirez L."/>
            <person name="Alfaro M."/>
            <person name="Sun H."/>
            <person name="Tritt A."/>
            <person name="Yoshinaga Y."/>
            <person name="Zwiers L.-H."/>
            <person name="Turgeon B."/>
            <person name="Goodwin S."/>
            <person name="Spatafora J."/>
            <person name="Crous P."/>
            <person name="Grigoriev I."/>
        </authorList>
    </citation>
    <scope>NUCLEOTIDE SEQUENCE</scope>
    <source>
        <strain evidence="4">CBS 690.94</strain>
    </source>
</reference>
<evidence type="ECO:0000256" key="1">
    <source>
        <dbReference type="SAM" id="MobiDB-lite"/>
    </source>
</evidence>